<dbReference type="KEGG" id="aprc:113850705"/>
<reference evidence="3" key="2">
    <citation type="submission" date="2025-08" db="UniProtKB">
        <authorList>
            <consortium name="RefSeq"/>
        </authorList>
    </citation>
    <scope>IDENTIFICATION</scope>
    <source>
        <tissue evidence="3">Young leaves</tissue>
    </source>
</reference>
<dbReference type="OrthoDB" id="266020at2759"/>
<keyword evidence="2" id="KW-1185">Reference proteome</keyword>
<dbReference type="AlphaFoldDB" id="A0A8B8K229"/>
<dbReference type="GeneID" id="113850705"/>
<reference evidence="2" key="1">
    <citation type="journal article" date="2019" name="Toxins">
        <title>Detection of Abrin-Like and Prepropulchellin-Like Toxin Genes and Transcripts Using Whole Genome Sequencing and Full-Length Transcript Sequencing of Abrus precatorius.</title>
        <authorList>
            <person name="Hovde B.T."/>
            <person name="Daligault H.E."/>
            <person name="Hanschen E.R."/>
            <person name="Kunde Y.A."/>
            <person name="Johnson M.B."/>
            <person name="Starkenburg S.R."/>
            <person name="Johnson S.L."/>
        </authorList>
    </citation>
    <scope>NUCLEOTIDE SEQUENCE [LARGE SCALE GENOMIC DNA]</scope>
</reference>
<dbReference type="InterPro" id="IPR053234">
    <property type="entry name" value="RPM1_Interactor"/>
</dbReference>
<sequence>MKTNSKVRKTKTLLRTPLSLSSPQPQDDSPIRAIACLNKITDMRRFEENEDCFILGFDPSDPVPLLSDAPANLHDADDLFVIAEKGQVACRDYPHSRHLCVKFPFKTTPHENYCAKCYCYVCDSAAPCKYWTIARHCDAESAGY</sequence>
<dbReference type="Proteomes" id="UP000694853">
    <property type="component" value="Unplaced"/>
</dbReference>
<dbReference type="RefSeq" id="XP_027337068.1">
    <property type="nucleotide sequence ID" value="XM_027481267.1"/>
</dbReference>
<evidence type="ECO:0000313" key="2">
    <source>
        <dbReference type="Proteomes" id="UP000694853"/>
    </source>
</evidence>
<feature type="compositionally biased region" description="Basic residues" evidence="1">
    <location>
        <begin position="1"/>
        <end position="12"/>
    </location>
</feature>
<gene>
    <name evidence="3" type="primary">LOC113850705</name>
</gene>
<name>A0A8B8K229_ABRPR</name>
<feature type="compositionally biased region" description="Low complexity" evidence="1">
    <location>
        <begin position="13"/>
        <end position="27"/>
    </location>
</feature>
<proteinExistence type="predicted"/>
<accession>A0A8B8K229</accession>
<organism evidence="2 3">
    <name type="scientific">Abrus precatorius</name>
    <name type="common">Indian licorice</name>
    <name type="synonym">Glycine abrus</name>
    <dbReference type="NCBI Taxonomy" id="3816"/>
    <lineage>
        <taxon>Eukaryota</taxon>
        <taxon>Viridiplantae</taxon>
        <taxon>Streptophyta</taxon>
        <taxon>Embryophyta</taxon>
        <taxon>Tracheophyta</taxon>
        <taxon>Spermatophyta</taxon>
        <taxon>Magnoliopsida</taxon>
        <taxon>eudicotyledons</taxon>
        <taxon>Gunneridae</taxon>
        <taxon>Pentapetalae</taxon>
        <taxon>rosids</taxon>
        <taxon>fabids</taxon>
        <taxon>Fabales</taxon>
        <taxon>Fabaceae</taxon>
        <taxon>Papilionoideae</taxon>
        <taxon>50 kb inversion clade</taxon>
        <taxon>NPAAA clade</taxon>
        <taxon>indigoferoid/millettioid clade</taxon>
        <taxon>Abreae</taxon>
        <taxon>Abrus</taxon>
    </lineage>
</organism>
<protein>
    <submittedName>
        <fullName evidence="3">Uncharacterized protein LOC113850705</fullName>
    </submittedName>
</protein>
<evidence type="ECO:0000313" key="3">
    <source>
        <dbReference type="RefSeq" id="XP_027337068.1"/>
    </source>
</evidence>
<evidence type="ECO:0000256" key="1">
    <source>
        <dbReference type="SAM" id="MobiDB-lite"/>
    </source>
</evidence>
<dbReference type="PANTHER" id="PTHR33443:SF30">
    <property type="entry name" value="SARCOSINE DEHYDROGENASE-2C PROTEIN"/>
    <property type="match status" value="1"/>
</dbReference>
<feature type="region of interest" description="Disordered" evidence="1">
    <location>
        <begin position="1"/>
        <end position="27"/>
    </location>
</feature>
<dbReference type="PANTHER" id="PTHR33443">
    <property type="entry name" value="ZGC:112980"/>
    <property type="match status" value="1"/>
</dbReference>